<comment type="similarity">
    <text evidence="8">Belongs to the 4Fe4S bacterial-type ferredoxin family. RnfC subfamily.</text>
</comment>
<dbReference type="NCBIfam" id="TIGR01945">
    <property type="entry name" value="rnfC"/>
    <property type="match status" value="1"/>
</dbReference>
<evidence type="ECO:0000256" key="6">
    <source>
        <dbReference type="ARBA" id="ARBA00023004"/>
    </source>
</evidence>
<dbReference type="Pfam" id="PF10531">
    <property type="entry name" value="SLBB"/>
    <property type="match status" value="1"/>
</dbReference>
<dbReference type="PATRIC" id="fig|1127696.3.peg.1579"/>
<dbReference type="Proteomes" id="UP000010408">
    <property type="component" value="Unassembled WGS sequence"/>
</dbReference>
<keyword evidence="8" id="KW-1278">Translocase</keyword>
<feature type="binding site" evidence="8">
    <location>
        <position position="411"/>
    </location>
    <ligand>
        <name>[4Fe-4S] cluster</name>
        <dbReference type="ChEBI" id="CHEBI:49883"/>
        <label>2</label>
    </ligand>
</feature>
<dbReference type="AlphaFoldDB" id="L1NAQ4"/>
<dbReference type="SUPFAM" id="SSF142019">
    <property type="entry name" value="Nqo1 FMN-binding domain-like"/>
    <property type="match status" value="1"/>
</dbReference>
<evidence type="ECO:0000256" key="4">
    <source>
        <dbReference type="ARBA" id="ARBA00022737"/>
    </source>
</evidence>
<dbReference type="Pfam" id="PF13534">
    <property type="entry name" value="Fer4_17"/>
    <property type="match status" value="1"/>
</dbReference>
<organism evidence="10 11">
    <name type="scientific">Porphyromonas catoniae F0037</name>
    <dbReference type="NCBI Taxonomy" id="1127696"/>
    <lineage>
        <taxon>Bacteria</taxon>
        <taxon>Pseudomonadati</taxon>
        <taxon>Bacteroidota</taxon>
        <taxon>Bacteroidia</taxon>
        <taxon>Bacteroidales</taxon>
        <taxon>Porphyromonadaceae</taxon>
        <taxon>Porphyromonas</taxon>
    </lineage>
</organism>
<gene>
    <name evidence="8" type="primary">rnfC</name>
    <name evidence="10" type="ORF">HMPREF9134_01740</name>
</gene>
<feature type="binding site" evidence="8">
    <location>
        <position position="372"/>
    </location>
    <ligand>
        <name>[4Fe-4S] cluster</name>
        <dbReference type="ChEBI" id="CHEBI:49883"/>
        <label>1</label>
    </ligand>
</feature>
<dbReference type="EC" id="7.-.-.-" evidence="8"/>
<dbReference type="eggNOG" id="COG4656">
    <property type="taxonomic scope" value="Bacteria"/>
</dbReference>
<name>L1NAQ4_9PORP</name>
<keyword evidence="3 8" id="KW-0479">Metal-binding</keyword>
<comment type="cofactor">
    <cofactor evidence="8">
        <name>[4Fe-4S] cluster</name>
        <dbReference type="ChEBI" id="CHEBI:49883"/>
    </cofactor>
    <text evidence="8">Binds 2 [4Fe-4S] clusters per subunit.</text>
</comment>
<dbReference type="PANTHER" id="PTHR43034">
    <property type="entry name" value="ION-TRANSLOCATING OXIDOREDUCTASE COMPLEX SUBUNIT C"/>
    <property type="match status" value="1"/>
</dbReference>
<dbReference type="PROSITE" id="PS00198">
    <property type="entry name" value="4FE4S_FER_1"/>
    <property type="match status" value="1"/>
</dbReference>
<protein>
    <recommendedName>
        <fullName evidence="8">Ion-translocating oxidoreductase complex subunit C</fullName>
        <ecNumber evidence="8">7.-.-.-</ecNumber>
    </recommendedName>
    <alternativeName>
        <fullName evidence="8">Rnf electron transport complex subunit C</fullName>
    </alternativeName>
</protein>
<accession>L1NAQ4</accession>
<evidence type="ECO:0000256" key="7">
    <source>
        <dbReference type="ARBA" id="ARBA00023014"/>
    </source>
</evidence>
<dbReference type="InterPro" id="IPR010208">
    <property type="entry name" value="Ion_transpt_RnfC/RsxC"/>
</dbReference>
<dbReference type="InterPro" id="IPR011538">
    <property type="entry name" value="Nuo51_FMN-bd"/>
</dbReference>
<dbReference type="STRING" id="1127696.HMPREF9134_01740"/>
<dbReference type="GO" id="GO:0009055">
    <property type="term" value="F:electron transfer activity"/>
    <property type="evidence" value="ECO:0007669"/>
    <property type="project" value="InterPro"/>
</dbReference>
<keyword evidence="4 8" id="KW-0677">Repeat</keyword>
<dbReference type="GO" id="GO:0022900">
    <property type="term" value="P:electron transport chain"/>
    <property type="evidence" value="ECO:0007669"/>
    <property type="project" value="UniProtKB-UniRule"/>
</dbReference>
<feature type="binding site" evidence="8">
    <location>
        <position position="375"/>
    </location>
    <ligand>
        <name>[4Fe-4S] cluster</name>
        <dbReference type="ChEBI" id="CHEBI:49883"/>
        <label>1</label>
    </ligand>
</feature>
<dbReference type="RefSeq" id="WP_005467885.1">
    <property type="nucleotide sequence ID" value="NZ_KB291032.1"/>
</dbReference>
<dbReference type="InterPro" id="IPR017900">
    <property type="entry name" value="4Fe4S_Fe_S_CS"/>
</dbReference>
<keyword evidence="8" id="KW-0472">Membrane</keyword>
<dbReference type="GO" id="GO:0051539">
    <property type="term" value="F:4 iron, 4 sulfur cluster binding"/>
    <property type="evidence" value="ECO:0007669"/>
    <property type="project" value="UniProtKB-KW"/>
</dbReference>
<keyword evidence="2 8" id="KW-0004">4Fe-4S</keyword>
<keyword evidence="8" id="KW-1003">Cell membrane</keyword>
<dbReference type="HOGENOM" id="CLU_010808_6_0_10"/>
<keyword evidence="5 8" id="KW-0249">Electron transport</keyword>
<feature type="binding site" evidence="8">
    <location>
        <position position="414"/>
    </location>
    <ligand>
        <name>[4Fe-4S] cluster</name>
        <dbReference type="ChEBI" id="CHEBI:49883"/>
        <label>2</label>
    </ligand>
</feature>
<comment type="subcellular location">
    <subcellularLocation>
        <location evidence="8">Cell membrane</location>
        <topology evidence="8">Peripheral membrane protein</topology>
    </subcellularLocation>
</comment>
<dbReference type="HAMAP" id="MF_00461">
    <property type="entry name" value="RsxC_RnfC"/>
    <property type="match status" value="1"/>
</dbReference>
<dbReference type="SUPFAM" id="SSF46548">
    <property type="entry name" value="alpha-helical ferredoxin"/>
    <property type="match status" value="1"/>
</dbReference>
<feature type="domain" description="4Fe-4S ferredoxin-type" evidence="9">
    <location>
        <begin position="398"/>
        <end position="428"/>
    </location>
</feature>
<dbReference type="Pfam" id="PF01512">
    <property type="entry name" value="Complex1_51K"/>
    <property type="match status" value="1"/>
</dbReference>
<evidence type="ECO:0000256" key="1">
    <source>
        <dbReference type="ARBA" id="ARBA00022448"/>
    </source>
</evidence>
<dbReference type="PROSITE" id="PS51379">
    <property type="entry name" value="4FE4S_FER_2"/>
    <property type="match status" value="2"/>
</dbReference>
<dbReference type="InterPro" id="IPR026902">
    <property type="entry name" value="RnfC_N"/>
</dbReference>
<comment type="subunit">
    <text evidence="8">The complex is composed of six subunits: RnfA, RnfB, RnfC, RnfD, RnfE and RnfG.</text>
</comment>
<reference evidence="10 11" key="1">
    <citation type="submission" date="2012-05" db="EMBL/GenBank/DDBJ databases">
        <authorList>
            <person name="Weinstock G."/>
            <person name="Sodergren E."/>
            <person name="Lobos E.A."/>
            <person name="Fulton L."/>
            <person name="Fulton R."/>
            <person name="Courtney L."/>
            <person name="Fronick C."/>
            <person name="O'Laughlin M."/>
            <person name="Godfrey J."/>
            <person name="Wilson R.M."/>
            <person name="Miner T."/>
            <person name="Farmer C."/>
            <person name="Delehaunty K."/>
            <person name="Cordes M."/>
            <person name="Minx P."/>
            <person name="Tomlinson C."/>
            <person name="Chen J."/>
            <person name="Wollam A."/>
            <person name="Pepin K.H."/>
            <person name="Bhonagiri V."/>
            <person name="Zhang X."/>
            <person name="Suruliraj S."/>
            <person name="Warren W."/>
            <person name="Mitreva M."/>
            <person name="Mardis E.R."/>
            <person name="Wilson R.K."/>
        </authorList>
    </citation>
    <scope>NUCLEOTIDE SEQUENCE [LARGE SCALE GENOMIC DNA]</scope>
    <source>
        <strain evidence="10 11">F0037</strain>
    </source>
</reference>
<feature type="binding site" evidence="8">
    <location>
        <position position="379"/>
    </location>
    <ligand>
        <name>[4Fe-4S] cluster</name>
        <dbReference type="ChEBI" id="CHEBI:49883"/>
        <label>2</label>
    </ligand>
</feature>
<evidence type="ECO:0000256" key="8">
    <source>
        <dbReference type="HAMAP-Rule" id="MF_00461"/>
    </source>
</evidence>
<dbReference type="GO" id="GO:0046872">
    <property type="term" value="F:metal ion binding"/>
    <property type="evidence" value="ECO:0007669"/>
    <property type="project" value="UniProtKB-KW"/>
</dbReference>
<comment type="function">
    <text evidence="8">Part of a membrane-bound complex that couples electron transfer with translocation of ions across the membrane.</text>
</comment>
<dbReference type="Gene3D" id="3.30.70.20">
    <property type="match status" value="1"/>
</dbReference>
<keyword evidence="7 8" id="KW-0411">Iron-sulfur</keyword>
<evidence type="ECO:0000313" key="11">
    <source>
        <dbReference type="Proteomes" id="UP000010408"/>
    </source>
</evidence>
<feature type="binding site" evidence="8">
    <location>
        <position position="408"/>
    </location>
    <ligand>
        <name>[4Fe-4S] cluster</name>
        <dbReference type="ChEBI" id="CHEBI:49883"/>
        <label>2</label>
    </ligand>
</feature>
<dbReference type="NCBIfam" id="NF003454">
    <property type="entry name" value="PRK05035.1"/>
    <property type="match status" value="1"/>
</dbReference>
<evidence type="ECO:0000313" key="10">
    <source>
        <dbReference type="EMBL" id="EKY00406.1"/>
    </source>
</evidence>
<sequence length="444" mass="47598">MLRTFRLGGIHPPENKLSAGCPIQPISLPKEVIIPIGQHIGAPAVPTVQKGDQVKVGTVIAQAGGFVSANIHSSVTGKVTKIDGFYDSGGYKRPAIVIAVAPEEEWEEGIDRSEELVTECMLEPKEIIDRIAASGIVGLGGATFPTQVKLSPPPGQKAEVLIINAVECEPYLTSDHQLMLSKGAEILVGVKILMKALGVSRAVIGIENNKKDAILHLSQLAKAYTDITVMPLKVQYPQGGEKQLIDAVLRKQIKSGALPISAGAVVQNVGTVFAVYEAVQKNKPLVERIVTVTGKHLEKPSNYHARIGIPIGHLIEASGGLPEDTGKIIGGGPMMGKALLGTEVPVTKGTSGILILPREDAVRRPMRNCIRCAKCVSVCPMGLNPAFLMRDVQYADWETTEKNYIVDCIECGSCSYTCPSNRPLLDFIRIGKQKVTAIIRSRKS</sequence>
<keyword evidence="6 8" id="KW-0408">Iron</keyword>
<evidence type="ECO:0000256" key="3">
    <source>
        <dbReference type="ARBA" id="ARBA00022723"/>
    </source>
</evidence>
<dbReference type="Pfam" id="PF13375">
    <property type="entry name" value="RnfC_N"/>
    <property type="match status" value="1"/>
</dbReference>
<dbReference type="PANTHER" id="PTHR43034:SF2">
    <property type="entry name" value="ION-TRANSLOCATING OXIDOREDUCTASE COMPLEX SUBUNIT C"/>
    <property type="match status" value="1"/>
</dbReference>
<dbReference type="InterPro" id="IPR017896">
    <property type="entry name" value="4Fe4S_Fe-S-bd"/>
</dbReference>
<evidence type="ECO:0000256" key="5">
    <source>
        <dbReference type="ARBA" id="ARBA00022982"/>
    </source>
</evidence>
<evidence type="ECO:0000259" key="9">
    <source>
        <dbReference type="PROSITE" id="PS51379"/>
    </source>
</evidence>
<dbReference type="GO" id="GO:0005886">
    <property type="term" value="C:plasma membrane"/>
    <property type="evidence" value="ECO:0007669"/>
    <property type="project" value="UniProtKB-SubCell"/>
</dbReference>
<proteinExistence type="inferred from homology"/>
<comment type="caution">
    <text evidence="10">The sequence shown here is derived from an EMBL/GenBank/DDBJ whole genome shotgun (WGS) entry which is preliminary data.</text>
</comment>
<dbReference type="Gene3D" id="3.40.50.11540">
    <property type="entry name" value="NADH-ubiquinone oxidoreductase 51kDa subunit"/>
    <property type="match status" value="1"/>
</dbReference>
<dbReference type="InterPro" id="IPR019554">
    <property type="entry name" value="Soluble_ligand-bd"/>
</dbReference>
<dbReference type="InterPro" id="IPR037225">
    <property type="entry name" value="Nuo51_FMN-bd_sf"/>
</dbReference>
<feature type="domain" description="4Fe-4S ferredoxin-type" evidence="9">
    <location>
        <begin position="359"/>
        <end position="382"/>
    </location>
</feature>
<evidence type="ECO:0000256" key="2">
    <source>
        <dbReference type="ARBA" id="ARBA00022485"/>
    </source>
</evidence>
<keyword evidence="1 8" id="KW-0813">Transport</keyword>
<feature type="binding site" evidence="8">
    <location>
        <position position="369"/>
    </location>
    <ligand>
        <name>[4Fe-4S] cluster</name>
        <dbReference type="ChEBI" id="CHEBI:49883"/>
        <label>1</label>
    </ligand>
</feature>
<feature type="binding site" evidence="8">
    <location>
        <position position="418"/>
    </location>
    <ligand>
        <name>[4Fe-4S] cluster</name>
        <dbReference type="ChEBI" id="CHEBI:49883"/>
        <label>1</label>
    </ligand>
</feature>
<dbReference type="EMBL" id="AMEQ01000040">
    <property type="protein sequence ID" value="EKY00406.1"/>
    <property type="molecule type" value="Genomic_DNA"/>
</dbReference>